<feature type="compositionally biased region" description="Basic residues" evidence="1">
    <location>
        <begin position="95"/>
        <end position="108"/>
    </location>
</feature>
<feature type="compositionally biased region" description="Basic and acidic residues" evidence="1">
    <location>
        <begin position="48"/>
        <end position="71"/>
    </location>
</feature>
<protein>
    <recommendedName>
        <fullName evidence="2">DUF2423 domain-containing protein</fullName>
    </recommendedName>
</protein>
<evidence type="ECO:0000256" key="1">
    <source>
        <dbReference type="SAM" id="MobiDB-lite"/>
    </source>
</evidence>
<proteinExistence type="predicted"/>
<evidence type="ECO:0000313" key="4">
    <source>
        <dbReference type="Proteomes" id="UP000177798"/>
    </source>
</evidence>
<dbReference type="KEGG" id="ssl:SS1G_09025"/>
<dbReference type="Pfam" id="PF10338">
    <property type="entry name" value="YBL028C_N"/>
    <property type="match status" value="1"/>
</dbReference>
<name>A0A1D9QKB0_SCLS1</name>
<dbReference type="InterPro" id="IPR019434">
    <property type="entry name" value="DUF2423"/>
</dbReference>
<organism evidence="3 4">
    <name type="scientific">Sclerotinia sclerotiorum (strain ATCC 18683 / 1980 / Ss-1)</name>
    <name type="common">White mold</name>
    <name type="synonym">Whetzelinia sclerotiorum</name>
    <dbReference type="NCBI Taxonomy" id="665079"/>
    <lineage>
        <taxon>Eukaryota</taxon>
        <taxon>Fungi</taxon>
        <taxon>Dikarya</taxon>
        <taxon>Ascomycota</taxon>
        <taxon>Pezizomycotina</taxon>
        <taxon>Leotiomycetes</taxon>
        <taxon>Helotiales</taxon>
        <taxon>Sclerotiniaceae</taxon>
        <taxon>Sclerotinia</taxon>
    </lineage>
</organism>
<feature type="region of interest" description="Disordered" evidence="1">
    <location>
        <begin position="39"/>
        <end position="133"/>
    </location>
</feature>
<gene>
    <name evidence="3" type="ORF">sscle_14g101400</name>
</gene>
<dbReference type="AlphaFoldDB" id="A0A1D9QKB0"/>
<dbReference type="EMBL" id="CP017827">
    <property type="protein sequence ID" value="APA15370.1"/>
    <property type="molecule type" value="Genomic_DNA"/>
</dbReference>
<feature type="compositionally biased region" description="Basic and acidic residues" evidence="1">
    <location>
        <begin position="80"/>
        <end position="89"/>
    </location>
</feature>
<dbReference type="PANTHER" id="PTHR28219">
    <property type="entry name" value="UPF0642 PROTEIN YBL028C"/>
    <property type="match status" value="1"/>
</dbReference>
<feature type="domain" description="DUF2423" evidence="2">
    <location>
        <begin position="1"/>
        <end position="44"/>
    </location>
</feature>
<sequence>MAKGARSSSTKANNSALKAKVFGPVENARAERLNAKLMELISQPKPSAKTEDVDMEGKEAKDVEASAKDTTNDVAAAQEKPSEKMEVDAISKVGSKSKNRISKRKVSSRKSQMTFTTYKNGKKVGGGRKQKIY</sequence>
<reference evidence="4" key="1">
    <citation type="journal article" date="2017" name="Genome Biol. Evol.">
        <title>The complete genome sequence of the phytopathogenic fungus Sclerotinia sclerotiorum reveals insights into the genome architecture of broad host range pathogens.</title>
        <authorList>
            <person name="Derbyshire M."/>
            <person name="Denton-Giles M."/>
            <person name="Hegedus D."/>
            <person name="Seifbarghy S."/>
            <person name="Rollins J."/>
            <person name="van Kan J."/>
            <person name="Seidl M.F."/>
            <person name="Faino L."/>
            <person name="Mbengue M."/>
            <person name="Navaud O."/>
            <person name="Raffaele S."/>
            <person name="Hammond-Kosack K."/>
            <person name="Heard S."/>
            <person name="Oliver R."/>
        </authorList>
    </citation>
    <scope>NUCLEOTIDE SEQUENCE [LARGE SCALE GENOMIC DNA]</scope>
    <source>
        <strain evidence="4">ATCC 18683 / 1980 / Ss-1</strain>
    </source>
</reference>
<evidence type="ECO:0000259" key="2">
    <source>
        <dbReference type="Pfam" id="PF10338"/>
    </source>
</evidence>
<dbReference type="PANTHER" id="PTHR28219:SF1">
    <property type="entry name" value="UPF0642 PROTEIN YBL028C"/>
    <property type="match status" value="1"/>
</dbReference>
<evidence type="ECO:0000313" key="3">
    <source>
        <dbReference type="EMBL" id="APA15370.1"/>
    </source>
</evidence>
<dbReference type="OMA" id="PIIREHK"/>
<feature type="compositionally biased region" description="Basic residues" evidence="1">
    <location>
        <begin position="120"/>
        <end position="133"/>
    </location>
</feature>
<dbReference type="Proteomes" id="UP000177798">
    <property type="component" value="Chromosome 14"/>
</dbReference>
<accession>A0A1D9QKB0</accession>
<dbReference type="OrthoDB" id="4087970at2759"/>
<dbReference type="RefSeq" id="XP_001590261.1">
    <property type="nucleotide sequence ID" value="XM_001590211.1"/>
</dbReference>
<dbReference type="VEuPathDB" id="FungiDB:sscle_14g101400"/>